<dbReference type="Pfam" id="PF12652">
    <property type="entry name" value="CotJB"/>
    <property type="match status" value="1"/>
</dbReference>
<dbReference type="InterPro" id="IPR024207">
    <property type="entry name" value="CotJB_dom"/>
</dbReference>
<keyword evidence="2" id="KW-0946">Virion</keyword>
<evidence type="ECO:0000313" key="3">
    <source>
        <dbReference type="Proteomes" id="UP001299265"/>
    </source>
</evidence>
<accession>A0AAP2RI74</accession>
<comment type="caution">
    <text evidence="2">The sequence shown here is derived from an EMBL/GenBank/DDBJ whole genome shotgun (WGS) entry which is preliminary data.</text>
</comment>
<dbReference type="AlphaFoldDB" id="A0AAP2RI74"/>
<sequence length="94" mass="10663">MNDLMTQIYQYSFAVDDVLLYLDTHPDDQDALAYYQCMKDARETAVAAYECQFGPLTKDGVKDSADYWTWVNGPWPWEGGGSKCGTMRKGCSTR</sequence>
<dbReference type="Proteomes" id="UP001299265">
    <property type="component" value="Unassembled WGS sequence"/>
</dbReference>
<dbReference type="EMBL" id="JAJNOR010000001">
    <property type="protein sequence ID" value="MCD2491793.1"/>
    <property type="molecule type" value="Genomic_DNA"/>
</dbReference>
<name>A0AAP2RI74_9FIRM</name>
<protein>
    <submittedName>
        <fullName evidence="2">Spore coat protein CotJB</fullName>
    </submittedName>
</protein>
<gene>
    <name evidence="2" type="ORF">LQE92_04035</name>
</gene>
<evidence type="ECO:0000259" key="1">
    <source>
        <dbReference type="Pfam" id="PF12652"/>
    </source>
</evidence>
<keyword evidence="3" id="KW-1185">Reference proteome</keyword>
<reference evidence="2 3" key="1">
    <citation type="submission" date="2021-11" db="EMBL/GenBank/DDBJ databases">
        <title>Lacrimispora sp. nov. NSJ-141 isolated from human feces.</title>
        <authorList>
            <person name="Abdugheni R."/>
        </authorList>
    </citation>
    <scope>NUCLEOTIDE SEQUENCE [LARGE SCALE GENOMIC DNA]</scope>
    <source>
        <strain evidence="2 3">NSJ-141</strain>
    </source>
</reference>
<proteinExistence type="predicted"/>
<keyword evidence="2" id="KW-0167">Capsid protein</keyword>
<evidence type="ECO:0000313" key="2">
    <source>
        <dbReference type="EMBL" id="MCD2491793.1"/>
    </source>
</evidence>
<feature type="domain" description="Protein CotJB" evidence="1">
    <location>
        <begin position="3"/>
        <end position="78"/>
    </location>
</feature>
<organism evidence="2 3">
    <name type="scientific">Lientehia hominis</name>
    <dbReference type="NCBI Taxonomy" id="2897778"/>
    <lineage>
        <taxon>Bacteria</taxon>
        <taxon>Bacillati</taxon>
        <taxon>Bacillota</taxon>
        <taxon>Clostridia</taxon>
        <taxon>Lachnospirales</taxon>
        <taxon>Lachnospiraceae</taxon>
        <taxon>Lientehia</taxon>
    </lineage>
</organism>
<dbReference type="RefSeq" id="WP_231061703.1">
    <property type="nucleotide sequence ID" value="NZ_JAJNOR010000001.1"/>
</dbReference>